<feature type="transmembrane region" description="Helical" evidence="1">
    <location>
        <begin position="103"/>
        <end position="122"/>
    </location>
</feature>
<accession>A0A316AHZ9</accession>
<dbReference type="PROSITE" id="PS51257">
    <property type="entry name" value="PROKAR_LIPOPROTEIN"/>
    <property type="match status" value="1"/>
</dbReference>
<organism evidence="2 3">
    <name type="scientific">Faecalicatena contorta</name>
    <dbReference type="NCBI Taxonomy" id="39482"/>
    <lineage>
        <taxon>Bacteria</taxon>
        <taxon>Bacillati</taxon>
        <taxon>Bacillota</taxon>
        <taxon>Clostridia</taxon>
        <taxon>Lachnospirales</taxon>
        <taxon>Lachnospiraceae</taxon>
        <taxon>Faecalicatena</taxon>
    </lineage>
</organism>
<evidence type="ECO:0008006" key="4">
    <source>
        <dbReference type="Google" id="ProtNLM"/>
    </source>
</evidence>
<dbReference type="Proteomes" id="UP000254051">
    <property type="component" value="Unassembled WGS sequence"/>
</dbReference>
<proteinExistence type="predicted"/>
<keyword evidence="1" id="KW-0472">Membrane</keyword>
<dbReference type="OrthoDB" id="2051156at2"/>
<sequence length="125" mass="13571">MRKQSKLLKVLSIILIVIGCLTLISSIISVAMRGVVEETYATMGIAAPTTLSYALMFIGAFILLASGIVGVAYKSKQSVLIMGVILAIYYVANIIYSTVTAGFSAWGLIGLLWPILYLWGWYQSN</sequence>
<feature type="transmembrane region" description="Helical" evidence="1">
    <location>
        <begin position="79"/>
        <end position="97"/>
    </location>
</feature>
<feature type="transmembrane region" description="Helical" evidence="1">
    <location>
        <begin position="51"/>
        <end position="72"/>
    </location>
</feature>
<evidence type="ECO:0000313" key="2">
    <source>
        <dbReference type="EMBL" id="SUQ14771.1"/>
    </source>
</evidence>
<dbReference type="AlphaFoldDB" id="A0A316AHZ9"/>
<dbReference type="EMBL" id="UHJJ01000007">
    <property type="protein sequence ID" value="SUQ14771.1"/>
    <property type="molecule type" value="Genomic_DNA"/>
</dbReference>
<feature type="transmembrane region" description="Helical" evidence="1">
    <location>
        <begin position="7"/>
        <end position="31"/>
    </location>
</feature>
<evidence type="ECO:0000256" key="1">
    <source>
        <dbReference type="SAM" id="Phobius"/>
    </source>
</evidence>
<name>A0A316AHZ9_9FIRM</name>
<protein>
    <recommendedName>
        <fullName evidence="4">DUF4064 domain-containing protein</fullName>
    </recommendedName>
</protein>
<keyword evidence="1" id="KW-0812">Transmembrane</keyword>
<evidence type="ECO:0000313" key="3">
    <source>
        <dbReference type="Proteomes" id="UP000254051"/>
    </source>
</evidence>
<dbReference type="RefSeq" id="WP_109711951.1">
    <property type="nucleotide sequence ID" value="NZ_QGDS01000007.1"/>
</dbReference>
<keyword evidence="3" id="KW-1185">Reference proteome</keyword>
<gene>
    <name evidence="2" type="ORF">SAMN05216529_107234</name>
</gene>
<reference evidence="3" key="1">
    <citation type="submission" date="2017-07" db="EMBL/GenBank/DDBJ databases">
        <authorList>
            <person name="Varghese N."/>
            <person name="Submissions S."/>
        </authorList>
    </citation>
    <scope>NUCLEOTIDE SEQUENCE [LARGE SCALE GENOMIC DNA]</scope>
    <source>
        <strain evidence="3">NLAE-zl-C134</strain>
    </source>
</reference>
<keyword evidence="1" id="KW-1133">Transmembrane helix</keyword>